<gene>
    <name evidence="1" type="ORF">LCGC14_2397530</name>
</gene>
<sequence length="128" mass="14088">MLSLSDIETNAEHPNRASLTLSSGVGLVAFNRIYRTMAAALPWPELRESNSDISTTAGIATYDWPEGAQFLTLEAVEIQDGDDLDKYKLVFQPPDTLEWNLAAHEENEAVPSYYLGKVAASGGQHEFE</sequence>
<reference evidence="1" key="1">
    <citation type="journal article" date="2015" name="Nature">
        <title>Complex archaea that bridge the gap between prokaryotes and eukaryotes.</title>
        <authorList>
            <person name="Spang A."/>
            <person name="Saw J.H."/>
            <person name="Jorgensen S.L."/>
            <person name="Zaremba-Niedzwiedzka K."/>
            <person name="Martijn J."/>
            <person name="Lind A.E."/>
            <person name="van Eijk R."/>
            <person name="Schleper C."/>
            <person name="Guy L."/>
            <person name="Ettema T.J."/>
        </authorList>
    </citation>
    <scope>NUCLEOTIDE SEQUENCE</scope>
</reference>
<proteinExistence type="predicted"/>
<accession>A0A0F9CIF5</accession>
<dbReference type="EMBL" id="LAZR01035918">
    <property type="protein sequence ID" value="KKL26212.1"/>
    <property type="molecule type" value="Genomic_DNA"/>
</dbReference>
<dbReference type="AlphaFoldDB" id="A0A0F9CIF5"/>
<evidence type="ECO:0000313" key="1">
    <source>
        <dbReference type="EMBL" id="KKL26212.1"/>
    </source>
</evidence>
<comment type="caution">
    <text evidence="1">The sequence shown here is derived from an EMBL/GenBank/DDBJ whole genome shotgun (WGS) entry which is preliminary data.</text>
</comment>
<protein>
    <submittedName>
        <fullName evidence="1">Uncharacterized protein</fullName>
    </submittedName>
</protein>
<feature type="non-terminal residue" evidence="1">
    <location>
        <position position="128"/>
    </location>
</feature>
<organism evidence="1">
    <name type="scientific">marine sediment metagenome</name>
    <dbReference type="NCBI Taxonomy" id="412755"/>
    <lineage>
        <taxon>unclassified sequences</taxon>
        <taxon>metagenomes</taxon>
        <taxon>ecological metagenomes</taxon>
    </lineage>
</organism>
<name>A0A0F9CIF5_9ZZZZ</name>